<dbReference type="PANTHER" id="PTHR20854:SF4">
    <property type="entry name" value="INOSITOL-1-MONOPHOSPHATASE-RELATED"/>
    <property type="match status" value="1"/>
</dbReference>
<comment type="caution">
    <text evidence="7">The sequence shown here is derived from an EMBL/GenBank/DDBJ whole genome shotgun (WGS) entry which is preliminary data.</text>
</comment>
<dbReference type="PANTHER" id="PTHR20854">
    <property type="entry name" value="INOSITOL MONOPHOSPHATASE"/>
    <property type="match status" value="1"/>
</dbReference>
<comment type="catalytic activity">
    <reaction evidence="1">
        <text>a myo-inositol phosphate + H2O = myo-inositol + phosphate</text>
        <dbReference type="Rhea" id="RHEA:24056"/>
        <dbReference type="ChEBI" id="CHEBI:15377"/>
        <dbReference type="ChEBI" id="CHEBI:17268"/>
        <dbReference type="ChEBI" id="CHEBI:43474"/>
        <dbReference type="ChEBI" id="CHEBI:84139"/>
        <dbReference type="EC" id="3.1.3.25"/>
    </reaction>
</comment>
<evidence type="ECO:0000256" key="4">
    <source>
        <dbReference type="ARBA" id="ARBA00022801"/>
    </source>
</evidence>
<dbReference type="Proteomes" id="UP000575985">
    <property type="component" value="Unassembled WGS sequence"/>
</dbReference>
<dbReference type="PROSITE" id="PS00629">
    <property type="entry name" value="IMP_1"/>
    <property type="match status" value="1"/>
</dbReference>
<dbReference type="GO" id="GO:0006020">
    <property type="term" value="P:inositol metabolic process"/>
    <property type="evidence" value="ECO:0007669"/>
    <property type="project" value="TreeGrafter"/>
</dbReference>
<keyword evidence="4 7" id="KW-0378">Hydrolase</keyword>
<organism evidence="7 8">
    <name type="scientific">Streptomonospora nanhaiensis</name>
    <dbReference type="NCBI Taxonomy" id="1323731"/>
    <lineage>
        <taxon>Bacteria</taxon>
        <taxon>Bacillati</taxon>
        <taxon>Actinomycetota</taxon>
        <taxon>Actinomycetes</taxon>
        <taxon>Streptosporangiales</taxon>
        <taxon>Nocardiopsidaceae</taxon>
        <taxon>Streptomonospora</taxon>
    </lineage>
</organism>
<dbReference type="GO" id="GO:0046872">
    <property type="term" value="F:metal ion binding"/>
    <property type="evidence" value="ECO:0007669"/>
    <property type="project" value="UniProtKB-KW"/>
</dbReference>
<dbReference type="PRINTS" id="PR00377">
    <property type="entry name" value="IMPHPHTASES"/>
</dbReference>
<gene>
    <name evidence="7" type="ORF">HNR12_004957</name>
</gene>
<dbReference type="GO" id="GO:0007165">
    <property type="term" value="P:signal transduction"/>
    <property type="evidence" value="ECO:0007669"/>
    <property type="project" value="TreeGrafter"/>
</dbReference>
<dbReference type="SUPFAM" id="SSF56655">
    <property type="entry name" value="Carbohydrate phosphatase"/>
    <property type="match status" value="1"/>
</dbReference>
<dbReference type="GO" id="GO:0046854">
    <property type="term" value="P:phosphatidylinositol phosphate biosynthetic process"/>
    <property type="evidence" value="ECO:0007669"/>
    <property type="project" value="InterPro"/>
</dbReference>
<dbReference type="EMBL" id="JACCFO010000001">
    <property type="protein sequence ID" value="NYI98680.1"/>
    <property type="molecule type" value="Genomic_DNA"/>
</dbReference>
<evidence type="ECO:0000256" key="2">
    <source>
        <dbReference type="ARBA" id="ARBA00013106"/>
    </source>
</evidence>
<protein>
    <recommendedName>
        <fullName evidence="2">inositol-phosphate phosphatase</fullName>
        <ecNumber evidence="2">3.1.3.25</ecNumber>
    </recommendedName>
</protein>
<accession>A0A853BUM4</accession>
<reference evidence="7 8" key="1">
    <citation type="submission" date="2020-07" db="EMBL/GenBank/DDBJ databases">
        <title>Sequencing the genomes of 1000 actinobacteria strains.</title>
        <authorList>
            <person name="Klenk H.-P."/>
        </authorList>
    </citation>
    <scope>NUCLEOTIDE SEQUENCE [LARGE SCALE GENOMIC DNA]</scope>
    <source>
        <strain evidence="7 8">DSM 45927</strain>
    </source>
</reference>
<keyword evidence="3 6" id="KW-0479">Metal-binding</keyword>
<keyword evidence="5 6" id="KW-0460">Magnesium</keyword>
<dbReference type="Pfam" id="PF00459">
    <property type="entry name" value="Inositol_P"/>
    <property type="match status" value="1"/>
</dbReference>
<dbReference type="InterPro" id="IPR020550">
    <property type="entry name" value="Inositol_monophosphatase_CS"/>
</dbReference>
<proteinExistence type="predicted"/>
<feature type="binding site" evidence="6">
    <location>
        <position position="110"/>
    </location>
    <ligand>
        <name>Mg(2+)</name>
        <dbReference type="ChEBI" id="CHEBI:18420"/>
        <label>1</label>
        <note>catalytic</note>
    </ligand>
</feature>
<evidence type="ECO:0000256" key="5">
    <source>
        <dbReference type="ARBA" id="ARBA00022842"/>
    </source>
</evidence>
<evidence type="ECO:0000313" key="7">
    <source>
        <dbReference type="EMBL" id="NYI98680.1"/>
    </source>
</evidence>
<dbReference type="GO" id="GO:0008934">
    <property type="term" value="F:inositol monophosphate 1-phosphatase activity"/>
    <property type="evidence" value="ECO:0007669"/>
    <property type="project" value="TreeGrafter"/>
</dbReference>
<name>A0A853BUM4_9ACTN</name>
<dbReference type="Gene3D" id="3.40.190.80">
    <property type="match status" value="1"/>
</dbReference>
<dbReference type="AlphaFoldDB" id="A0A853BUM4"/>
<dbReference type="PROSITE" id="PS00630">
    <property type="entry name" value="IMP_2"/>
    <property type="match status" value="1"/>
</dbReference>
<sequence length="292" mass="30050">MSGTGTRPPAPEEAAAGAAGAAEAREWAALLPGAAGAVGEVGALLRAWRADTRATSGRWEGAQFKARADAMAHEALAARLRRVAPGVPVLSEEDPAGLRGPRPNLYWLIDPIDGTASYAHGYPGYVTQAALVAAARPVLAAVCAPEWKVRFTALRGRGAFAEGGAAGARARLAAAPHPGPGAGVLTDNTPRPTGIARAAYNRFGCSGYLESGSLALKLCRIAEGRAHLFVKDVPVRDWDVAAPGLVLEEAGGALRRLDGTLFNFTGSFEHTGLIGAADPGLCAAVAEWHRPG</sequence>
<feature type="binding site" evidence="6">
    <location>
        <position position="113"/>
    </location>
    <ligand>
        <name>Mg(2+)</name>
        <dbReference type="ChEBI" id="CHEBI:18420"/>
        <label>1</label>
        <note>catalytic</note>
    </ligand>
</feature>
<evidence type="ECO:0000256" key="3">
    <source>
        <dbReference type="ARBA" id="ARBA00022723"/>
    </source>
</evidence>
<dbReference type="InterPro" id="IPR000760">
    <property type="entry name" value="Inositol_monophosphatase-like"/>
</dbReference>
<comment type="cofactor">
    <cofactor evidence="6">
        <name>Mg(2+)</name>
        <dbReference type="ChEBI" id="CHEBI:18420"/>
    </cofactor>
</comment>
<feature type="binding site" evidence="6">
    <location>
        <position position="92"/>
    </location>
    <ligand>
        <name>Mg(2+)</name>
        <dbReference type="ChEBI" id="CHEBI:18420"/>
        <label>1</label>
        <note>catalytic</note>
    </ligand>
</feature>
<dbReference type="Gene3D" id="3.30.540.10">
    <property type="entry name" value="Fructose-1,6-Bisphosphatase, subunit A, domain 1"/>
    <property type="match status" value="1"/>
</dbReference>
<feature type="binding site" evidence="6">
    <location>
        <position position="239"/>
    </location>
    <ligand>
        <name>Mg(2+)</name>
        <dbReference type="ChEBI" id="CHEBI:18420"/>
        <label>1</label>
        <note>catalytic</note>
    </ligand>
</feature>
<dbReference type="EC" id="3.1.3.25" evidence="2"/>
<keyword evidence="8" id="KW-1185">Reference proteome</keyword>
<dbReference type="InterPro" id="IPR020583">
    <property type="entry name" value="Inositol_monoP_metal-BS"/>
</dbReference>
<evidence type="ECO:0000256" key="1">
    <source>
        <dbReference type="ARBA" id="ARBA00001033"/>
    </source>
</evidence>
<evidence type="ECO:0000256" key="6">
    <source>
        <dbReference type="PIRSR" id="PIRSR600760-2"/>
    </source>
</evidence>
<feature type="binding site" evidence="6">
    <location>
        <position position="112"/>
    </location>
    <ligand>
        <name>Mg(2+)</name>
        <dbReference type="ChEBI" id="CHEBI:18420"/>
        <label>1</label>
        <note>catalytic</note>
    </ligand>
</feature>
<evidence type="ECO:0000313" key="8">
    <source>
        <dbReference type="Proteomes" id="UP000575985"/>
    </source>
</evidence>